<gene>
    <name evidence="1" type="ORF">ACFQJ6_01700</name>
</gene>
<proteinExistence type="predicted"/>
<accession>A0ABD5WF35</accession>
<dbReference type="Proteomes" id="UP001596407">
    <property type="component" value="Unassembled WGS sequence"/>
</dbReference>
<evidence type="ECO:0000313" key="1">
    <source>
        <dbReference type="EMBL" id="MFC7079036.1"/>
    </source>
</evidence>
<protein>
    <submittedName>
        <fullName evidence="1">Uncharacterized protein</fullName>
    </submittedName>
</protein>
<name>A0ABD5WF35_9EURY</name>
<reference evidence="1 2" key="1">
    <citation type="journal article" date="2019" name="Int. J. Syst. Evol. Microbiol.">
        <title>The Global Catalogue of Microorganisms (GCM) 10K type strain sequencing project: providing services to taxonomists for standard genome sequencing and annotation.</title>
        <authorList>
            <consortium name="The Broad Institute Genomics Platform"/>
            <consortium name="The Broad Institute Genome Sequencing Center for Infectious Disease"/>
            <person name="Wu L."/>
            <person name="Ma J."/>
        </authorList>
    </citation>
    <scope>NUCLEOTIDE SEQUENCE [LARGE SCALE GENOMIC DNA]</scope>
    <source>
        <strain evidence="1 2">DT72</strain>
    </source>
</reference>
<keyword evidence="2" id="KW-1185">Reference proteome</keyword>
<dbReference type="EMBL" id="JBHSZH010000001">
    <property type="protein sequence ID" value="MFC7079036.1"/>
    <property type="molecule type" value="Genomic_DNA"/>
</dbReference>
<sequence length="218" mass="23564">MGAQRHRDARHLRGWVVRRRRHHAGYPFELVADSGTEGLTYEFTVEGNVVKNTSAGDNSAEGNDSVTDNGDGTVTVSGAGGSGYGDAYYVDGTITSMKIDDSKWTLRYDGQEVSVADLVPSNPPTVKKFDVSKSNRLGGDRMFSVRWAASDADKDLDTVEVVVNDGSADVNFAVEDVSGKRASGWELFQFPTGSTMDVRLRVKDSSGNVTKRSQSVSL</sequence>
<comment type="caution">
    <text evidence="1">The sequence shown here is derived from an EMBL/GenBank/DDBJ whole genome shotgun (WGS) entry which is preliminary data.</text>
</comment>
<dbReference type="AlphaFoldDB" id="A0ABD5WF35"/>
<dbReference type="RefSeq" id="WP_382208636.1">
    <property type="nucleotide sequence ID" value="NZ_JBHSZH010000001.1"/>
</dbReference>
<evidence type="ECO:0000313" key="2">
    <source>
        <dbReference type="Proteomes" id="UP001596407"/>
    </source>
</evidence>
<organism evidence="1 2">
    <name type="scientific">Halorussus caseinilyticus</name>
    <dbReference type="NCBI Taxonomy" id="3034025"/>
    <lineage>
        <taxon>Archaea</taxon>
        <taxon>Methanobacteriati</taxon>
        <taxon>Methanobacteriota</taxon>
        <taxon>Stenosarchaea group</taxon>
        <taxon>Halobacteria</taxon>
        <taxon>Halobacteriales</taxon>
        <taxon>Haladaptataceae</taxon>
        <taxon>Halorussus</taxon>
    </lineage>
</organism>